<evidence type="ECO:0008006" key="4">
    <source>
        <dbReference type="Google" id="ProtNLM"/>
    </source>
</evidence>
<dbReference type="SUPFAM" id="SSF52047">
    <property type="entry name" value="RNI-like"/>
    <property type="match status" value="1"/>
</dbReference>
<proteinExistence type="predicted"/>
<dbReference type="Gene3D" id="3.80.10.10">
    <property type="entry name" value="Ribonuclease Inhibitor"/>
    <property type="match status" value="1"/>
</dbReference>
<accession>A0ABX1VBS0</accession>
<reference evidence="2 3" key="1">
    <citation type="journal article" date="2020" name="Syst. Appl. Microbiol.">
        <title>Alienimonas chondri sp. nov., a novel planctomycete isolated from the biofilm of the red alga Chondrus crispus.</title>
        <authorList>
            <person name="Vitorino I."/>
            <person name="Albuquerque L."/>
            <person name="Wiegand S."/>
            <person name="Kallscheuer N."/>
            <person name="da Costa M.S."/>
            <person name="Lobo-da-Cunha A."/>
            <person name="Jogler C."/>
            <person name="Lage O.M."/>
        </authorList>
    </citation>
    <scope>NUCLEOTIDE SEQUENCE [LARGE SCALE GENOMIC DNA]</scope>
    <source>
        <strain evidence="2 3">LzC2</strain>
    </source>
</reference>
<protein>
    <recommendedName>
        <fullName evidence="4">Leucine-rich repeat domain-containing protein</fullName>
    </recommendedName>
</protein>
<organism evidence="2 3">
    <name type="scientific">Alienimonas chondri</name>
    <dbReference type="NCBI Taxonomy" id="2681879"/>
    <lineage>
        <taxon>Bacteria</taxon>
        <taxon>Pseudomonadati</taxon>
        <taxon>Planctomycetota</taxon>
        <taxon>Planctomycetia</taxon>
        <taxon>Planctomycetales</taxon>
        <taxon>Planctomycetaceae</taxon>
        <taxon>Alienimonas</taxon>
    </lineage>
</organism>
<gene>
    <name evidence="2" type="ORF">LzC2_16290</name>
</gene>
<feature type="region of interest" description="Disordered" evidence="1">
    <location>
        <begin position="1"/>
        <end position="57"/>
    </location>
</feature>
<dbReference type="RefSeq" id="WP_171185702.1">
    <property type="nucleotide sequence ID" value="NZ_WTPX01000041.1"/>
</dbReference>
<sequence length="234" mass="24784">MSTLLISGSMVGCGPSEDRDAPPSDWTQQVEDVADGQSTTITVDQDSTQAGERPLRPSDLLSLSDRCARLERITVLRSLTPDDRSAVDSAWETVLPALPNLRRVTFEGPVSAAGFGAPGGPPLTHLNLPAAAADGADLRALAEGVPSLVLLRLQAPGATDDDLAALRKLPALRFLHLIDAPLTDAAVPHLAACAALESCYLDRSQLTADGWEELHRLRPDLHLHADLTHPVGGH</sequence>
<feature type="compositionally biased region" description="Polar residues" evidence="1">
    <location>
        <begin position="25"/>
        <end position="50"/>
    </location>
</feature>
<evidence type="ECO:0000313" key="2">
    <source>
        <dbReference type="EMBL" id="NNJ25557.1"/>
    </source>
</evidence>
<dbReference type="Proteomes" id="UP000609651">
    <property type="component" value="Unassembled WGS sequence"/>
</dbReference>
<keyword evidence="3" id="KW-1185">Reference proteome</keyword>
<dbReference type="InterPro" id="IPR032675">
    <property type="entry name" value="LRR_dom_sf"/>
</dbReference>
<dbReference type="EMBL" id="WTPX01000041">
    <property type="protein sequence ID" value="NNJ25557.1"/>
    <property type="molecule type" value="Genomic_DNA"/>
</dbReference>
<comment type="caution">
    <text evidence="2">The sequence shown here is derived from an EMBL/GenBank/DDBJ whole genome shotgun (WGS) entry which is preliminary data.</text>
</comment>
<name>A0ABX1VBS0_9PLAN</name>
<evidence type="ECO:0000313" key="3">
    <source>
        <dbReference type="Proteomes" id="UP000609651"/>
    </source>
</evidence>
<evidence type="ECO:0000256" key="1">
    <source>
        <dbReference type="SAM" id="MobiDB-lite"/>
    </source>
</evidence>